<dbReference type="EMBL" id="CAJFDH010000001">
    <property type="protein sequence ID" value="CAD5207037.1"/>
    <property type="molecule type" value="Genomic_DNA"/>
</dbReference>
<dbReference type="SMART" id="SM00328">
    <property type="entry name" value="BPI1"/>
    <property type="match status" value="1"/>
</dbReference>
<evidence type="ECO:0000259" key="5">
    <source>
        <dbReference type="SMART" id="SM00329"/>
    </source>
</evidence>
<feature type="domain" description="Lipid-binding serum glycoprotein C-terminal" evidence="5">
    <location>
        <begin position="352"/>
        <end position="610"/>
    </location>
</feature>
<dbReference type="OrthoDB" id="5874601at2759"/>
<dbReference type="EMBL" id="CAJFCW020000001">
    <property type="protein sequence ID" value="CAG9084118.1"/>
    <property type="molecule type" value="Genomic_DNA"/>
</dbReference>
<proteinExistence type="inferred from homology"/>
<evidence type="ECO:0000313" key="6">
    <source>
        <dbReference type="EMBL" id="CAD5207037.1"/>
    </source>
</evidence>
<evidence type="ECO:0000256" key="3">
    <source>
        <dbReference type="SAM" id="SignalP"/>
    </source>
</evidence>
<dbReference type="SMART" id="SM00329">
    <property type="entry name" value="BPI2"/>
    <property type="match status" value="1"/>
</dbReference>
<comment type="similarity">
    <text evidence="1">Belongs to the BPI/LBP/Plunc superfamily. BPI/LBP family.</text>
</comment>
<keyword evidence="7" id="KW-1185">Reference proteome</keyword>
<comment type="caution">
    <text evidence="6">The sequence shown here is derived from an EMBL/GenBank/DDBJ whole genome shotgun (WGS) entry which is preliminary data.</text>
</comment>
<gene>
    <name evidence="6" type="ORF">BOKJ2_LOCUS1721</name>
</gene>
<dbReference type="GO" id="GO:0008289">
    <property type="term" value="F:lipid binding"/>
    <property type="evidence" value="ECO:0007669"/>
    <property type="project" value="InterPro"/>
</dbReference>
<dbReference type="PANTHER" id="PTHR10504:SF144">
    <property type="entry name" value="BPI1 DOMAIN-CONTAINING PROTEIN"/>
    <property type="match status" value="1"/>
</dbReference>
<dbReference type="InterPro" id="IPR001124">
    <property type="entry name" value="Lipid-bd_serum_glycop_C"/>
</dbReference>
<organism evidence="6 7">
    <name type="scientific">Bursaphelenchus okinawaensis</name>
    <dbReference type="NCBI Taxonomy" id="465554"/>
    <lineage>
        <taxon>Eukaryota</taxon>
        <taxon>Metazoa</taxon>
        <taxon>Ecdysozoa</taxon>
        <taxon>Nematoda</taxon>
        <taxon>Chromadorea</taxon>
        <taxon>Rhabditida</taxon>
        <taxon>Tylenchina</taxon>
        <taxon>Tylenchomorpha</taxon>
        <taxon>Aphelenchoidea</taxon>
        <taxon>Aphelenchoididae</taxon>
        <taxon>Bursaphelenchus</taxon>
    </lineage>
</organism>
<dbReference type="Proteomes" id="UP000614601">
    <property type="component" value="Unassembled WGS sequence"/>
</dbReference>
<reference evidence="6" key="1">
    <citation type="submission" date="2020-09" db="EMBL/GenBank/DDBJ databases">
        <authorList>
            <person name="Kikuchi T."/>
        </authorList>
    </citation>
    <scope>NUCLEOTIDE SEQUENCE</scope>
    <source>
        <strain evidence="6">SH1</strain>
    </source>
</reference>
<name>A0A811JUA2_9BILA</name>
<dbReference type="SUPFAM" id="SSF55394">
    <property type="entry name" value="Bactericidal permeability-increasing protein, BPI"/>
    <property type="match status" value="2"/>
</dbReference>
<evidence type="ECO:0000256" key="1">
    <source>
        <dbReference type="ARBA" id="ARBA00007292"/>
    </source>
</evidence>
<dbReference type="PANTHER" id="PTHR10504">
    <property type="entry name" value="BACTERICIDAL PERMEABILITY-INCREASING BPI PROTEIN-RELATED"/>
    <property type="match status" value="1"/>
</dbReference>
<protein>
    <recommendedName>
        <fullName evidence="8">BPI2 domain-containing protein</fullName>
    </recommendedName>
</protein>
<dbReference type="InterPro" id="IPR032942">
    <property type="entry name" value="BPI/LBP/Plunc"/>
</dbReference>
<dbReference type="Proteomes" id="UP000783686">
    <property type="component" value="Unassembled WGS sequence"/>
</dbReference>
<dbReference type="InterPro" id="IPR017943">
    <property type="entry name" value="Bactericidal_perm-incr_a/b_dom"/>
</dbReference>
<feature type="signal peptide" evidence="3">
    <location>
        <begin position="1"/>
        <end position="19"/>
    </location>
</feature>
<dbReference type="Gene3D" id="3.15.10.10">
    <property type="entry name" value="Bactericidal permeability-increasing protein, domain 1"/>
    <property type="match status" value="1"/>
</dbReference>
<evidence type="ECO:0000313" key="7">
    <source>
        <dbReference type="Proteomes" id="UP000614601"/>
    </source>
</evidence>
<sequence>MTSIKHLVLLLLAVWSVNSVKRDVEDVDLDLLGGSAKSGIRFRVNPSGFKYANELLAPLLSQQIRNIRIPKVEQCIEEVDGCIKVEKILVSRYECPDVINLRPQSPNEVILEIKNLNLGLTGDLAGSVNTSGTPIPVVGQANCNAHGIAILVGLTLTRSNKKEHMLKITQCHASVESVDVFVENGGLLGDTANKEEFKSKISSQLKTLAPKKLCDLLPQLIDKDINKNLRQLPSSVSISEIIKMFKDIVLPLLRSKLECPESCAAGKTKRDAEEEKKCEECGKISETVEMAKSIGKSLDLKKLNDINFDYSIVYTRASSQDLNINLKGEFSPPDRVTPFRPFATKFPAALAPVKRRMAETILTDFTLNSLFYWLHTVKFLNITLDSSTPTVGEILKTTCGEDDDNSEFPSVEVDEEVPVIFRVRRSLDTLERFTRDADEKESKSGGGLADLGICVGDILPAIREKHPNENLTITVHSTKAPAVIFSEKDGGAAIGRLNAEATVFISTGEKVGTIAIDFEVEVNVVTNDGNLTGGANVTRLLLKDVDQTLGLPQDALDSLSQLAIDFSNKGMNDALSKGVSVHLPAAVTGLPVSLLKPDITFIDHGLHISGDVEIDAKTLGEIVGKKGIKADKCGVTSN</sequence>
<feature type="domain" description="Lipid-binding serum glycoprotein N-terminal" evidence="4">
    <location>
        <begin position="43"/>
        <end position="273"/>
    </location>
</feature>
<dbReference type="AlphaFoldDB" id="A0A811JUA2"/>
<evidence type="ECO:0000256" key="2">
    <source>
        <dbReference type="ARBA" id="ARBA00023157"/>
    </source>
</evidence>
<dbReference type="Gene3D" id="3.15.20.10">
    <property type="entry name" value="Bactericidal permeability-increasing protein, domain 2"/>
    <property type="match status" value="1"/>
</dbReference>
<evidence type="ECO:0008006" key="8">
    <source>
        <dbReference type="Google" id="ProtNLM"/>
    </source>
</evidence>
<feature type="chain" id="PRO_5036408215" description="BPI2 domain-containing protein" evidence="3">
    <location>
        <begin position="20"/>
        <end position="638"/>
    </location>
</feature>
<dbReference type="InterPro" id="IPR017942">
    <property type="entry name" value="Lipid-bd_serum_glycop_N"/>
</dbReference>
<evidence type="ECO:0000259" key="4">
    <source>
        <dbReference type="SMART" id="SM00328"/>
    </source>
</evidence>
<dbReference type="GO" id="GO:0005615">
    <property type="term" value="C:extracellular space"/>
    <property type="evidence" value="ECO:0007669"/>
    <property type="project" value="TreeGrafter"/>
</dbReference>
<dbReference type="Pfam" id="PF02886">
    <property type="entry name" value="LBP_BPI_CETP_C"/>
    <property type="match status" value="2"/>
</dbReference>
<keyword evidence="3" id="KW-0732">Signal</keyword>
<dbReference type="Pfam" id="PF01273">
    <property type="entry name" value="LBP_BPI_CETP"/>
    <property type="match status" value="1"/>
</dbReference>
<accession>A0A811JUA2</accession>
<keyword evidence="2" id="KW-1015">Disulfide bond</keyword>